<evidence type="ECO:0000256" key="1">
    <source>
        <dbReference type="ARBA" id="ARBA00004442"/>
    </source>
</evidence>
<dbReference type="Pfam" id="PF07244">
    <property type="entry name" value="POTRA"/>
    <property type="match status" value="1"/>
</dbReference>
<dbReference type="Proteomes" id="UP000288789">
    <property type="component" value="Unassembled WGS sequence"/>
</dbReference>
<evidence type="ECO:0000256" key="5">
    <source>
        <dbReference type="ARBA" id="ARBA00022692"/>
    </source>
</evidence>
<evidence type="ECO:0000259" key="13">
    <source>
        <dbReference type="Pfam" id="PF17243"/>
    </source>
</evidence>
<dbReference type="GO" id="GO:0097347">
    <property type="term" value="C:TAM protein secretion complex"/>
    <property type="evidence" value="ECO:0007669"/>
    <property type="project" value="TreeGrafter"/>
</dbReference>
<organism evidence="14 15">
    <name type="scientific">Pseudidiomarina gelatinasegens</name>
    <dbReference type="NCBI Taxonomy" id="2487740"/>
    <lineage>
        <taxon>Bacteria</taxon>
        <taxon>Pseudomonadati</taxon>
        <taxon>Pseudomonadota</taxon>
        <taxon>Gammaproteobacteria</taxon>
        <taxon>Alteromonadales</taxon>
        <taxon>Idiomarinaceae</taxon>
        <taxon>Pseudidiomarina</taxon>
    </lineage>
</organism>
<comment type="subunit">
    <text evidence="10">Interacts with TamB to form the translocation and assembly module (TAM).</text>
</comment>
<dbReference type="InterPro" id="IPR010827">
    <property type="entry name" value="BamA/TamA_POTRA"/>
</dbReference>
<evidence type="ECO:0000256" key="9">
    <source>
        <dbReference type="ARBA" id="ARBA00033063"/>
    </source>
</evidence>
<sequence>MLIVVSLCLLQVSYAQSSWEPSDAKLAVRIEGIEGQLLQNARAYIGIKALEGQTVPSIFRVRYLARKGEQELLTAIEPYGFYNAQVKSEVIEGDDTWTVLYTVEVGPVTTYGDVNIELTGSAQYDAAFQKLLEERLPYRGQPFNHQDYESLKSGLRNLAAERGYYDAQFSTHSIKVERDKQIANMTLVFESGERYLFGETSFCCSFLNESLLERFIHHQRGEPFNTRALLDLQVDLAGSEYFSTVEVSPRWDQATTNQVPIDVTLSPNKRDRYQVGLGYGTDTGARITMGFDRRWVNDRGHRLSSVIRLSEVQNTGYVSYIIPGNDPARDSYSFNGEITDRSFEAQRSKLYRASFKDIRHYDRWHRTYQLAYQREDFSFGDEPTTSSNFLIPSVEWSLIESSSLPANRNIIDDGYRISIMLQGAHENVLADTNFASVKLSAKWVHRLSDEWRVLMRSEVGALQTDDFDALGSTLRFFAGGDHSVRGYAYQQLGPTNDEGVVVGGRFMTANSIEVDYAFKSNWRVALFTDIGNSMMDWNDRLKQSVGFGIRWVSPIGPVRLDLAMAMDEPSNPWRLHLTLGPDL</sequence>
<evidence type="ECO:0000256" key="8">
    <source>
        <dbReference type="ARBA" id="ARBA00023237"/>
    </source>
</evidence>
<keyword evidence="8" id="KW-0998">Cell outer membrane</keyword>
<protein>
    <recommendedName>
        <fullName evidence="3">Translocation and assembly module subunit TamA</fullName>
    </recommendedName>
    <alternativeName>
        <fullName evidence="9">Autotransporter assembly factor TamA</fullName>
    </alternativeName>
</protein>
<evidence type="ECO:0000256" key="10">
    <source>
        <dbReference type="ARBA" id="ARBA00093548"/>
    </source>
</evidence>
<accession>A0A443YXK0</accession>
<feature type="domain" description="Bacterial surface antigen (D15)" evidence="11">
    <location>
        <begin position="299"/>
        <end position="571"/>
    </location>
</feature>
<dbReference type="Gene3D" id="2.40.160.50">
    <property type="entry name" value="membrane protein fhac: a member of the omp85/tpsb transporter family"/>
    <property type="match status" value="1"/>
</dbReference>
<evidence type="ECO:0000313" key="14">
    <source>
        <dbReference type="EMBL" id="RWU08724.1"/>
    </source>
</evidence>
<keyword evidence="5" id="KW-0812">Transmembrane</keyword>
<dbReference type="OrthoDB" id="9803054at2"/>
<dbReference type="Pfam" id="PF01103">
    <property type="entry name" value="Omp85"/>
    <property type="match status" value="1"/>
</dbReference>
<dbReference type="Pfam" id="PF17243">
    <property type="entry name" value="POTRA_TamA_1"/>
    <property type="match status" value="1"/>
</dbReference>
<name>A0A443YXK0_9GAMM</name>
<evidence type="ECO:0000259" key="12">
    <source>
        <dbReference type="Pfam" id="PF07244"/>
    </source>
</evidence>
<comment type="caution">
    <text evidence="14">The sequence shown here is derived from an EMBL/GenBank/DDBJ whole genome shotgun (WGS) entry which is preliminary data.</text>
</comment>
<keyword evidence="15" id="KW-1185">Reference proteome</keyword>
<keyword evidence="6" id="KW-0732">Signal</keyword>
<dbReference type="RefSeq" id="WP_128353063.1">
    <property type="nucleotide sequence ID" value="NZ_RSFE01000011.1"/>
</dbReference>
<dbReference type="PANTHER" id="PTHR12815:SF47">
    <property type="entry name" value="TRANSLOCATION AND ASSEMBLY MODULE SUBUNIT TAMA"/>
    <property type="match status" value="1"/>
</dbReference>
<dbReference type="GO" id="GO:0009306">
    <property type="term" value="P:protein secretion"/>
    <property type="evidence" value="ECO:0007669"/>
    <property type="project" value="TreeGrafter"/>
</dbReference>
<dbReference type="GO" id="GO:0009279">
    <property type="term" value="C:cell outer membrane"/>
    <property type="evidence" value="ECO:0007669"/>
    <property type="project" value="UniProtKB-SubCell"/>
</dbReference>
<evidence type="ECO:0000313" key="15">
    <source>
        <dbReference type="Proteomes" id="UP000288789"/>
    </source>
</evidence>
<dbReference type="InterPro" id="IPR035243">
    <property type="entry name" value="TamA_POTRA_Dom_1"/>
</dbReference>
<comment type="subcellular location">
    <subcellularLocation>
        <location evidence="1">Cell outer membrane</location>
    </subcellularLocation>
</comment>
<gene>
    <name evidence="14" type="ORF">EGC76_11025</name>
</gene>
<evidence type="ECO:0000256" key="3">
    <source>
        <dbReference type="ARBA" id="ARBA00015419"/>
    </source>
</evidence>
<reference evidence="14 15" key="1">
    <citation type="submission" date="2018-12" db="EMBL/GenBank/DDBJ databases">
        <authorList>
            <person name="Li A."/>
            <person name="Zhang M."/>
            <person name="Zhu H."/>
        </authorList>
    </citation>
    <scope>NUCLEOTIDE SEQUENCE [LARGE SCALE GENOMIC DNA]</scope>
    <source>
        <strain evidence="14 15">R04H25</strain>
    </source>
</reference>
<dbReference type="EMBL" id="RSFE01000011">
    <property type="protein sequence ID" value="RWU08724.1"/>
    <property type="molecule type" value="Genomic_DNA"/>
</dbReference>
<comment type="similarity">
    <text evidence="2">Belongs to the TamA family.</text>
</comment>
<dbReference type="InterPro" id="IPR039910">
    <property type="entry name" value="D15-like"/>
</dbReference>
<dbReference type="AlphaFoldDB" id="A0A443YXK0"/>
<dbReference type="InterPro" id="IPR000184">
    <property type="entry name" value="Bac_surfAg_D15"/>
</dbReference>
<dbReference type="PANTHER" id="PTHR12815">
    <property type="entry name" value="SORTING AND ASSEMBLY MACHINERY SAMM50 PROTEIN FAMILY MEMBER"/>
    <property type="match status" value="1"/>
</dbReference>
<evidence type="ECO:0000256" key="6">
    <source>
        <dbReference type="ARBA" id="ARBA00022729"/>
    </source>
</evidence>
<feature type="domain" description="TamA POTRA" evidence="13">
    <location>
        <begin position="28"/>
        <end position="104"/>
    </location>
</feature>
<proteinExistence type="inferred from homology"/>
<evidence type="ECO:0000256" key="2">
    <source>
        <dbReference type="ARBA" id="ARBA00010248"/>
    </source>
</evidence>
<keyword evidence="4" id="KW-1134">Transmembrane beta strand</keyword>
<feature type="domain" description="POTRA" evidence="12">
    <location>
        <begin position="116"/>
        <end position="189"/>
    </location>
</feature>
<keyword evidence="7" id="KW-0472">Membrane</keyword>
<dbReference type="Gene3D" id="3.10.20.310">
    <property type="entry name" value="membrane protein fhac"/>
    <property type="match status" value="3"/>
</dbReference>
<evidence type="ECO:0000256" key="7">
    <source>
        <dbReference type="ARBA" id="ARBA00023136"/>
    </source>
</evidence>
<evidence type="ECO:0000259" key="11">
    <source>
        <dbReference type="Pfam" id="PF01103"/>
    </source>
</evidence>
<evidence type="ECO:0000256" key="4">
    <source>
        <dbReference type="ARBA" id="ARBA00022452"/>
    </source>
</evidence>